<dbReference type="RefSeq" id="WP_184951792.1">
    <property type="nucleotide sequence ID" value="NZ_BOMC01000087.1"/>
</dbReference>
<organism evidence="2 3">
    <name type="scientific">Paractinoplanes abujensis</name>
    <dbReference type="NCBI Taxonomy" id="882441"/>
    <lineage>
        <taxon>Bacteria</taxon>
        <taxon>Bacillati</taxon>
        <taxon>Actinomycetota</taxon>
        <taxon>Actinomycetes</taxon>
        <taxon>Micromonosporales</taxon>
        <taxon>Micromonosporaceae</taxon>
        <taxon>Paractinoplanes</taxon>
    </lineage>
</organism>
<dbReference type="PANTHER" id="PTHR35010">
    <property type="entry name" value="BLL4672 PROTEIN-RELATED"/>
    <property type="match status" value="1"/>
</dbReference>
<evidence type="ECO:0000313" key="3">
    <source>
        <dbReference type="Proteomes" id="UP000542742"/>
    </source>
</evidence>
<accession>A0A7W7CTS5</accession>
<dbReference type="Pfam" id="PF17765">
    <property type="entry name" value="MLTR_LBD"/>
    <property type="match status" value="1"/>
</dbReference>
<keyword evidence="3" id="KW-1185">Reference proteome</keyword>
<dbReference type="Proteomes" id="UP000542742">
    <property type="component" value="Unassembled WGS sequence"/>
</dbReference>
<dbReference type="AlphaFoldDB" id="A0A7W7CTS5"/>
<gene>
    <name evidence="2" type="ORF">BKA14_003286</name>
</gene>
<name>A0A7W7CTS5_9ACTN</name>
<evidence type="ECO:0000259" key="1">
    <source>
        <dbReference type="Pfam" id="PF17765"/>
    </source>
</evidence>
<protein>
    <recommendedName>
        <fullName evidence="1">MmyB-like transcription regulator ligand binding domain-containing protein</fullName>
    </recommendedName>
</protein>
<comment type="caution">
    <text evidence="2">The sequence shown here is derived from an EMBL/GenBank/DDBJ whole genome shotgun (WGS) entry which is preliminary data.</text>
</comment>
<reference evidence="2 3" key="1">
    <citation type="submission" date="2020-08" db="EMBL/GenBank/DDBJ databases">
        <title>Sequencing the genomes of 1000 actinobacteria strains.</title>
        <authorList>
            <person name="Klenk H.-P."/>
        </authorList>
    </citation>
    <scope>NUCLEOTIDE SEQUENCE [LARGE SCALE GENOMIC DNA]</scope>
    <source>
        <strain evidence="2 3">DSM 45518</strain>
    </source>
</reference>
<dbReference type="EMBL" id="JACHMF010000001">
    <property type="protein sequence ID" value="MBB4693138.1"/>
    <property type="molecule type" value="Genomic_DNA"/>
</dbReference>
<evidence type="ECO:0000313" key="2">
    <source>
        <dbReference type="EMBL" id="MBB4693138.1"/>
    </source>
</evidence>
<proteinExistence type="predicted"/>
<sequence length="174" mass="18799">MLYLLDALGSTPAQVTDDLLTIVAQNRAAENLFGVWTGLPGFEANVTWRWFADPASRDANDPGEHERIGRAYAADLRAGVAQRPAGDRFAHGLVADLLERSAEFAGLWAQQLVAPLTSAPKLIRHPLVGVLDLQCDVVLSPASGHRLVIFRPRPGSDAHEQIAFLGVLGNQKFA</sequence>
<dbReference type="PANTHER" id="PTHR35010:SF2">
    <property type="entry name" value="BLL4672 PROTEIN"/>
    <property type="match status" value="1"/>
</dbReference>
<feature type="domain" description="MmyB-like transcription regulator ligand binding" evidence="1">
    <location>
        <begin position="3"/>
        <end position="162"/>
    </location>
</feature>
<dbReference type="InterPro" id="IPR041413">
    <property type="entry name" value="MLTR_LBD"/>
</dbReference>
<dbReference type="Gene3D" id="3.30.450.180">
    <property type="match status" value="1"/>
</dbReference>